<evidence type="ECO:0000259" key="5">
    <source>
        <dbReference type="PROSITE" id="PS00716"/>
    </source>
</evidence>
<dbReference type="GO" id="GO:0016987">
    <property type="term" value="F:sigma factor activity"/>
    <property type="evidence" value="ECO:0007669"/>
    <property type="project" value="UniProtKB-KW"/>
</dbReference>
<keyword evidence="3" id="KW-0238">DNA-binding</keyword>
<evidence type="ECO:0000313" key="6">
    <source>
        <dbReference type="EMBL" id="TCP30308.1"/>
    </source>
</evidence>
<dbReference type="NCBIfam" id="TIGR02937">
    <property type="entry name" value="sigma70-ECF"/>
    <property type="match status" value="1"/>
</dbReference>
<dbReference type="GO" id="GO:0003899">
    <property type="term" value="F:DNA-directed RNA polymerase activity"/>
    <property type="evidence" value="ECO:0007669"/>
    <property type="project" value="InterPro"/>
</dbReference>
<organism evidence="6 7">
    <name type="scientific">Scopulibacillus darangshiensis</name>
    <dbReference type="NCBI Taxonomy" id="442528"/>
    <lineage>
        <taxon>Bacteria</taxon>
        <taxon>Bacillati</taxon>
        <taxon>Bacillota</taxon>
        <taxon>Bacilli</taxon>
        <taxon>Bacillales</taxon>
        <taxon>Sporolactobacillaceae</taxon>
        <taxon>Scopulibacillus</taxon>
    </lineage>
</organism>
<dbReference type="NCBIfam" id="NF005413">
    <property type="entry name" value="PRK06986.1"/>
    <property type="match status" value="1"/>
</dbReference>
<dbReference type="InterPro" id="IPR007624">
    <property type="entry name" value="RNA_pol_sigma70_r3"/>
</dbReference>
<dbReference type="SUPFAM" id="SSF88659">
    <property type="entry name" value="Sigma3 and sigma4 domains of RNA polymerase sigma factors"/>
    <property type="match status" value="2"/>
</dbReference>
<proteinExistence type="predicted"/>
<evidence type="ECO:0000313" key="7">
    <source>
        <dbReference type="Proteomes" id="UP000295416"/>
    </source>
</evidence>
<dbReference type="InterPro" id="IPR014284">
    <property type="entry name" value="RNA_pol_sigma-70_dom"/>
</dbReference>
<dbReference type="Gene3D" id="1.20.140.160">
    <property type="match status" value="1"/>
</dbReference>
<feature type="domain" description="RNA polymerase sigma-70" evidence="5">
    <location>
        <begin position="219"/>
        <end position="245"/>
    </location>
</feature>
<sequence>MSRIASDEEKVYWHRWIKGRNQEAADYLIQLYMPLVHYHVKRISASLPKSISSDDLISHGLYGLYDALEKFDESRELKFDTYASFRIRGAIIDGLRKEDWMPRSLRERCKKIEAAIEKLEQKYMRNVTLDEVAEELDLPTNAICAAVSEGIYANVLSLDDEIGHDRGDQLVQGIEDRNVVHPDESLVKDEEYQELAMEIAHLNEKEQLVISLFYNEELTLTEIGYILNLSTSRISQIHSKAIFKLRKFLTPEGIVN</sequence>
<reference evidence="6 7" key="1">
    <citation type="submission" date="2019-03" db="EMBL/GenBank/DDBJ databases">
        <title>Genomic Encyclopedia of Type Strains, Phase IV (KMG-IV): sequencing the most valuable type-strain genomes for metagenomic binning, comparative biology and taxonomic classification.</title>
        <authorList>
            <person name="Goeker M."/>
        </authorList>
    </citation>
    <scope>NUCLEOTIDE SEQUENCE [LARGE SCALE GENOMIC DNA]</scope>
    <source>
        <strain evidence="6 7">DSM 19377</strain>
    </source>
</reference>
<comment type="caution">
    <text evidence="6">The sequence shown here is derived from an EMBL/GenBank/DDBJ whole genome shotgun (WGS) entry which is preliminary data.</text>
</comment>
<dbReference type="GO" id="GO:0006352">
    <property type="term" value="P:DNA-templated transcription initiation"/>
    <property type="evidence" value="ECO:0007669"/>
    <property type="project" value="InterPro"/>
</dbReference>
<dbReference type="PRINTS" id="PR00046">
    <property type="entry name" value="SIGMA70FCT"/>
</dbReference>
<dbReference type="InterPro" id="IPR013324">
    <property type="entry name" value="RNA_pol_sigma_r3/r4-like"/>
</dbReference>
<dbReference type="InterPro" id="IPR013325">
    <property type="entry name" value="RNA_pol_sigma_r2"/>
</dbReference>
<dbReference type="NCBIfam" id="NF005809">
    <property type="entry name" value="PRK07670.1"/>
    <property type="match status" value="1"/>
</dbReference>
<dbReference type="Gene3D" id="1.10.1740.10">
    <property type="match status" value="1"/>
</dbReference>
<dbReference type="OrthoDB" id="9799825at2"/>
<accession>A0A4R2P7Q4</accession>
<dbReference type="InterPro" id="IPR012845">
    <property type="entry name" value="RNA_pol_sigma_FliA_WhiG"/>
</dbReference>
<dbReference type="PIRSF" id="PIRSF000770">
    <property type="entry name" value="RNA_pol_sigma-SigE/K"/>
    <property type="match status" value="1"/>
</dbReference>
<dbReference type="PANTHER" id="PTHR30385">
    <property type="entry name" value="SIGMA FACTOR F FLAGELLAR"/>
    <property type="match status" value="1"/>
</dbReference>
<evidence type="ECO:0000256" key="4">
    <source>
        <dbReference type="ARBA" id="ARBA00023163"/>
    </source>
</evidence>
<dbReference type="GO" id="GO:0003677">
    <property type="term" value="F:DNA binding"/>
    <property type="evidence" value="ECO:0007669"/>
    <property type="project" value="UniProtKB-KW"/>
</dbReference>
<dbReference type="RefSeq" id="WP_132744921.1">
    <property type="nucleotide sequence ID" value="NZ_SLXK01000006.1"/>
</dbReference>
<dbReference type="InterPro" id="IPR007630">
    <property type="entry name" value="RNA_pol_sigma70_r4"/>
</dbReference>
<keyword evidence="7" id="KW-1185">Reference proteome</keyword>
<evidence type="ECO:0000256" key="2">
    <source>
        <dbReference type="ARBA" id="ARBA00023082"/>
    </source>
</evidence>
<evidence type="ECO:0000256" key="1">
    <source>
        <dbReference type="ARBA" id="ARBA00023015"/>
    </source>
</evidence>
<protein>
    <submittedName>
        <fullName evidence="6">RNA polymerase sigma-28 (SigD/FliA/WhiG) subunit</fullName>
    </submittedName>
</protein>
<gene>
    <name evidence="6" type="ORF">EV207_106131</name>
</gene>
<dbReference type="InterPro" id="IPR000943">
    <property type="entry name" value="RNA_pol_sigma70"/>
</dbReference>
<dbReference type="AlphaFoldDB" id="A0A4R2P7Q4"/>
<dbReference type="Pfam" id="PF04545">
    <property type="entry name" value="Sigma70_r4"/>
    <property type="match status" value="1"/>
</dbReference>
<dbReference type="PANTHER" id="PTHR30385:SF7">
    <property type="entry name" value="RNA POLYMERASE SIGMA FACTOR FLIA"/>
    <property type="match status" value="1"/>
</dbReference>
<evidence type="ECO:0000256" key="3">
    <source>
        <dbReference type="ARBA" id="ARBA00023125"/>
    </source>
</evidence>
<dbReference type="Pfam" id="PF04539">
    <property type="entry name" value="Sigma70_r3"/>
    <property type="match status" value="1"/>
</dbReference>
<dbReference type="Pfam" id="PF04542">
    <property type="entry name" value="Sigma70_r2"/>
    <property type="match status" value="1"/>
</dbReference>
<dbReference type="SUPFAM" id="SSF88946">
    <property type="entry name" value="Sigma2 domain of RNA polymerase sigma factors"/>
    <property type="match status" value="1"/>
</dbReference>
<name>A0A4R2P7Q4_9BACL</name>
<dbReference type="Proteomes" id="UP000295416">
    <property type="component" value="Unassembled WGS sequence"/>
</dbReference>
<keyword evidence="4" id="KW-0804">Transcription</keyword>
<keyword evidence="1" id="KW-0805">Transcription regulation</keyword>
<dbReference type="CDD" id="cd06171">
    <property type="entry name" value="Sigma70_r4"/>
    <property type="match status" value="1"/>
</dbReference>
<dbReference type="PROSITE" id="PS00716">
    <property type="entry name" value="SIGMA70_2"/>
    <property type="match status" value="1"/>
</dbReference>
<dbReference type="NCBIfam" id="TIGR02479">
    <property type="entry name" value="FliA_WhiG"/>
    <property type="match status" value="1"/>
</dbReference>
<keyword evidence="2" id="KW-0731">Sigma factor</keyword>
<dbReference type="InterPro" id="IPR007627">
    <property type="entry name" value="RNA_pol_sigma70_r2"/>
</dbReference>
<dbReference type="EMBL" id="SLXK01000006">
    <property type="protein sequence ID" value="TCP30308.1"/>
    <property type="molecule type" value="Genomic_DNA"/>
</dbReference>